<evidence type="ECO:0000256" key="4">
    <source>
        <dbReference type="ARBA" id="ARBA00022723"/>
    </source>
</evidence>
<comment type="similarity">
    <text evidence="1 8">Belongs to the endoribonuclease YbeY family.</text>
</comment>
<evidence type="ECO:0000256" key="9">
    <source>
        <dbReference type="SAM" id="MobiDB-lite"/>
    </source>
</evidence>
<dbReference type="NCBIfam" id="TIGR00043">
    <property type="entry name" value="rRNA maturation RNase YbeY"/>
    <property type="match status" value="1"/>
</dbReference>
<evidence type="ECO:0000256" key="5">
    <source>
        <dbReference type="ARBA" id="ARBA00022759"/>
    </source>
</evidence>
<dbReference type="PANTHER" id="PTHR46986">
    <property type="entry name" value="ENDORIBONUCLEASE YBEY, CHLOROPLASTIC"/>
    <property type="match status" value="1"/>
</dbReference>
<name>A0A0P9H268_PSESX</name>
<comment type="subcellular location">
    <subcellularLocation>
        <location evidence="8">Cytoplasm</location>
    </subcellularLocation>
</comment>
<gene>
    <name evidence="8" type="primary">ybeY</name>
    <name evidence="10" type="ORF">DA456_23820</name>
</gene>
<dbReference type="Gene3D" id="3.40.390.30">
    <property type="entry name" value="Metalloproteases ('zincins'), catalytic domain"/>
    <property type="match status" value="1"/>
</dbReference>
<feature type="compositionally biased region" description="Basic and acidic residues" evidence="9">
    <location>
        <begin position="154"/>
        <end position="166"/>
    </location>
</feature>
<evidence type="ECO:0000313" key="11">
    <source>
        <dbReference type="Proteomes" id="UP000240475"/>
    </source>
</evidence>
<evidence type="ECO:0000256" key="3">
    <source>
        <dbReference type="ARBA" id="ARBA00022722"/>
    </source>
</evidence>
<feature type="binding site" evidence="8">
    <location>
        <position position="111"/>
    </location>
    <ligand>
        <name>Zn(2+)</name>
        <dbReference type="ChEBI" id="CHEBI:29105"/>
        <note>catalytic</note>
    </ligand>
</feature>
<keyword evidence="4 8" id="KW-0479">Metal-binding</keyword>
<dbReference type="Proteomes" id="UP000240475">
    <property type="component" value="Chromosome"/>
</dbReference>
<keyword evidence="8" id="KW-0698">rRNA processing</keyword>
<dbReference type="PANTHER" id="PTHR46986:SF1">
    <property type="entry name" value="ENDORIBONUCLEASE YBEY, CHLOROPLASTIC"/>
    <property type="match status" value="1"/>
</dbReference>
<comment type="function">
    <text evidence="8">Single strand-specific metallo-endoribonuclease involved in late-stage 70S ribosome quality control and in maturation of the 3' terminus of the 16S rRNA.</text>
</comment>
<evidence type="ECO:0000256" key="2">
    <source>
        <dbReference type="ARBA" id="ARBA00022517"/>
    </source>
</evidence>
<evidence type="ECO:0000256" key="7">
    <source>
        <dbReference type="ARBA" id="ARBA00022833"/>
    </source>
</evidence>
<protein>
    <recommendedName>
        <fullName evidence="8">Endoribonuclease YbeY</fullName>
        <ecNumber evidence="8">3.1.-.-</ecNumber>
    </recommendedName>
</protein>
<dbReference type="Pfam" id="PF02130">
    <property type="entry name" value="YbeY"/>
    <property type="match status" value="1"/>
</dbReference>
<dbReference type="GO" id="GO:0006364">
    <property type="term" value="P:rRNA processing"/>
    <property type="evidence" value="ECO:0007669"/>
    <property type="project" value="UniProtKB-UniRule"/>
</dbReference>
<feature type="binding site" evidence="8">
    <location>
        <position position="121"/>
    </location>
    <ligand>
        <name>Zn(2+)</name>
        <dbReference type="ChEBI" id="CHEBI:29105"/>
        <note>catalytic</note>
    </ligand>
</feature>
<feature type="binding site" evidence="8">
    <location>
        <position position="115"/>
    </location>
    <ligand>
        <name>Zn(2+)</name>
        <dbReference type="ChEBI" id="CHEBI:29105"/>
        <note>catalytic</note>
    </ligand>
</feature>
<evidence type="ECO:0000256" key="8">
    <source>
        <dbReference type="HAMAP-Rule" id="MF_00009"/>
    </source>
</evidence>
<sequence>MLELDLQIASETSAPDEARFRLWCEMGLRQRSADSELTIRLVDETEGRELNNTWRHKNYATNVLSFPADVPDDMLDIPLLGDLVICVPVVNREAVEQGKSIDAHWAHMVIHGCLHLLGYDHIDDEEAEEMEALERTLLEELGYPDPYADDESADLPHSDTPSKDHE</sequence>
<dbReference type="AlphaFoldDB" id="A0A0P9H268"/>
<dbReference type="InterPro" id="IPR023091">
    <property type="entry name" value="MetalPrtase_cat_dom_sf_prd"/>
</dbReference>
<dbReference type="GO" id="GO:0005737">
    <property type="term" value="C:cytoplasm"/>
    <property type="evidence" value="ECO:0007669"/>
    <property type="project" value="UniProtKB-SubCell"/>
</dbReference>
<reference evidence="10 11" key="1">
    <citation type="submission" date="2018-04" db="EMBL/GenBank/DDBJ databases">
        <authorList>
            <person name="Cha J.-S."/>
        </authorList>
    </citation>
    <scope>NUCLEOTIDE SEQUENCE [LARGE SCALE GENOMIC DNA]</scope>
    <source>
        <strain evidence="10 11">LMG5095</strain>
    </source>
</reference>
<evidence type="ECO:0000313" key="10">
    <source>
        <dbReference type="EMBL" id="AVX26175.1"/>
    </source>
</evidence>
<dbReference type="SUPFAM" id="SSF55486">
    <property type="entry name" value="Metalloproteases ('zincins'), catalytic domain"/>
    <property type="match status" value="1"/>
</dbReference>
<dbReference type="InterPro" id="IPR002036">
    <property type="entry name" value="YbeY"/>
</dbReference>
<dbReference type="HAMAP" id="MF_00009">
    <property type="entry name" value="Endoribonucl_YbeY"/>
    <property type="match status" value="1"/>
</dbReference>
<dbReference type="RefSeq" id="WP_003313871.1">
    <property type="nucleotide sequence ID" value="NZ_CP028490.1"/>
</dbReference>
<keyword evidence="2 8" id="KW-0690">Ribosome biogenesis</keyword>
<evidence type="ECO:0000256" key="1">
    <source>
        <dbReference type="ARBA" id="ARBA00010875"/>
    </source>
</evidence>
<dbReference type="EMBL" id="CP028490">
    <property type="protein sequence ID" value="AVX26175.1"/>
    <property type="molecule type" value="Genomic_DNA"/>
</dbReference>
<accession>A0A0P9H268</accession>
<dbReference type="GO" id="GO:0004521">
    <property type="term" value="F:RNA endonuclease activity"/>
    <property type="evidence" value="ECO:0007669"/>
    <property type="project" value="UniProtKB-UniRule"/>
</dbReference>
<feature type="region of interest" description="Disordered" evidence="9">
    <location>
        <begin position="141"/>
        <end position="166"/>
    </location>
</feature>
<evidence type="ECO:0000256" key="6">
    <source>
        <dbReference type="ARBA" id="ARBA00022801"/>
    </source>
</evidence>
<keyword evidence="5 8" id="KW-0255">Endonuclease</keyword>
<keyword evidence="7 8" id="KW-0862">Zinc</keyword>
<dbReference type="GO" id="GO:0004222">
    <property type="term" value="F:metalloendopeptidase activity"/>
    <property type="evidence" value="ECO:0007669"/>
    <property type="project" value="InterPro"/>
</dbReference>
<dbReference type="EC" id="3.1.-.-" evidence="8"/>
<keyword evidence="3 8" id="KW-0540">Nuclease</keyword>
<organism evidence="10 11">
    <name type="scientific">Pseudomonas syringae pv. atrofaciens</name>
    <dbReference type="NCBI Taxonomy" id="192087"/>
    <lineage>
        <taxon>Bacteria</taxon>
        <taxon>Pseudomonadati</taxon>
        <taxon>Pseudomonadota</taxon>
        <taxon>Gammaproteobacteria</taxon>
        <taxon>Pseudomonadales</taxon>
        <taxon>Pseudomonadaceae</taxon>
        <taxon>Pseudomonas</taxon>
        <taxon>Pseudomonas syringae</taxon>
    </lineage>
</organism>
<keyword evidence="6 8" id="KW-0378">Hydrolase</keyword>
<comment type="cofactor">
    <cofactor evidence="8">
        <name>Zn(2+)</name>
        <dbReference type="ChEBI" id="CHEBI:29105"/>
    </cofactor>
    <text evidence="8">Binds 1 zinc ion.</text>
</comment>
<keyword evidence="8" id="KW-0963">Cytoplasm</keyword>
<dbReference type="PROSITE" id="PS01306">
    <property type="entry name" value="UPF0054"/>
    <property type="match status" value="1"/>
</dbReference>
<dbReference type="InterPro" id="IPR020549">
    <property type="entry name" value="YbeY_CS"/>
</dbReference>
<dbReference type="GO" id="GO:0008270">
    <property type="term" value="F:zinc ion binding"/>
    <property type="evidence" value="ECO:0007669"/>
    <property type="project" value="UniProtKB-UniRule"/>
</dbReference>
<proteinExistence type="inferred from homology"/>